<reference evidence="2 3" key="1">
    <citation type="journal article" date="2018" name="Nat. Ecol. Evol.">
        <title>Shark genomes provide insights into elasmobranch evolution and the origin of vertebrates.</title>
        <authorList>
            <person name="Hara Y"/>
            <person name="Yamaguchi K"/>
            <person name="Onimaru K"/>
            <person name="Kadota M"/>
            <person name="Koyanagi M"/>
            <person name="Keeley SD"/>
            <person name="Tatsumi K"/>
            <person name="Tanaka K"/>
            <person name="Motone F"/>
            <person name="Kageyama Y"/>
            <person name="Nozu R"/>
            <person name="Adachi N"/>
            <person name="Nishimura O"/>
            <person name="Nakagawa R"/>
            <person name="Tanegashima C"/>
            <person name="Kiyatake I"/>
            <person name="Matsumoto R"/>
            <person name="Murakumo K"/>
            <person name="Nishida K"/>
            <person name="Terakita A"/>
            <person name="Kuratani S"/>
            <person name="Sato K"/>
            <person name="Hyodo S Kuraku.S."/>
        </authorList>
    </citation>
    <scope>NUCLEOTIDE SEQUENCE [LARGE SCALE GENOMIC DNA]</scope>
</reference>
<protein>
    <submittedName>
        <fullName evidence="2">Uncharacterized protein</fullName>
    </submittedName>
</protein>
<feature type="non-terminal residue" evidence="2">
    <location>
        <position position="1"/>
    </location>
</feature>
<gene>
    <name evidence="2" type="ORF">chiPu_0032630</name>
</gene>
<feature type="region of interest" description="Disordered" evidence="1">
    <location>
        <begin position="49"/>
        <end position="78"/>
    </location>
</feature>
<evidence type="ECO:0000256" key="1">
    <source>
        <dbReference type="SAM" id="MobiDB-lite"/>
    </source>
</evidence>
<keyword evidence="3" id="KW-1185">Reference proteome</keyword>
<dbReference type="Proteomes" id="UP000287033">
    <property type="component" value="Unassembled WGS sequence"/>
</dbReference>
<feature type="non-terminal residue" evidence="2">
    <location>
        <position position="190"/>
    </location>
</feature>
<dbReference type="EMBL" id="BEZZ01241889">
    <property type="protein sequence ID" value="GCC48624.1"/>
    <property type="molecule type" value="Genomic_DNA"/>
</dbReference>
<sequence>DVGRLVGSQEQRGGRNLLRLAEAAEQRRAGHRLQDLVAAFCHGLLQHRRADRPRRDRIRSDAKPRILPRDAPGEGDHATFGCGIDRAALGAEPRRLRGDVDDAAEARRLHRRQRGMGAGQDRGEVDRDQTGPIVRGRVGEEGMLIDAGIVDDDVERAVLRHHGMHRRGIADIEPRDAGTGFAREFGRRSH</sequence>
<comment type="caution">
    <text evidence="2">The sequence shown here is derived from an EMBL/GenBank/DDBJ whole genome shotgun (WGS) entry which is preliminary data.</text>
</comment>
<proteinExistence type="predicted"/>
<evidence type="ECO:0000313" key="2">
    <source>
        <dbReference type="EMBL" id="GCC48624.1"/>
    </source>
</evidence>
<dbReference type="AlphaFoldDB" id="A0A401U141"/>
<feature type="compositionally biased region" description="Basic and acidic residues" evidence="1">
    <location>
        <begin position="58"/>
        <end position="77"/>
    </location>
</feature>
<organism evidence="2 3">
    <name type="scientific">Chiloscyllium punctatum</name>
    <name type="common">Brownbanded bambooshark</name>
    <name type="synonym">Hemiscyllium punctatum</name>
    <dbReference type="NCBI Taxonomy" id="137246"/>
    <lineage>
        <taxon>Eukaryota</taxon>
        <taxon>Metazoa</taxon>
        <taxon>Chordata</taxon>
        <taxon>Craniata</taxon>
        <taxon>Vertebrata</taxon>
        <taxon>Chondrichthyes</taxon>
        <taxon>Elasmobranchii</taxon>
        <taxon>Galeomorphii</taxon>
        <taxon>Galeoidea</taxon>
        <taxon>Orectolobiformes</taxon>
        <taxon>Hemiscylliidae</taxon>
        <taxon>Chiloscyllium</taxon>
    </lineage>
</organism>
<name>A0A401U141_CHIPU</name>
<accession>A0A401U141</accession>
<evidence type="ECO:0000313" key="3">
    <source>
        <dbReference type="Proteomes" id="UP000287033"/>
    </source>
</evidence>